<keyword evidence="3" id="KW-1185">Reference proteome</keyword>
<organism evidence="2 3">
    <name type="scientific">Prorocentrum cordatum</name>
    <dbReference type="NCBI Taxonomy" id="2364126"/>
    <lineage>
        <taxon>Eukaryota</taxon>
        <taxon>Sar</taxon>
        <taxon>Alveolata</taxon>
        <taxon>Dinophyceae</taxon>
        <taxon>Prorocentrales</taxon>
        <taxon>Prorocentraceae</taxon>
        <taxon>Prorocentrum</taxon>
    </lineage>
</organism>
<comment type="caution">
    <text evidence="2">The sequence shown here is derived from an EMBL/GenBank/DDBJ whole genome shotgun (WGS) entry which is preliminary data.</text>
</comment>
<evidence type="ECO:0000313" key="2">
    <source>
        <dbReference type="EMBL" id="CAK0845827.1"/>
    </source>
</evidence>
<proteinExistence type="predicted"/>
<reference evidence="2" key="1">
    <citation type="submission" date="2023-10" db="EMBL/GenBank/DDBJ databases">
        <authorList>
            <person name="Chen Y."/>
            <person name="Shah S."/>
            <person name="Dougan E. K."/>
            <person name="Thang M."/>
            <person name="Chan C."/>
        </authorList>
    </citation>
    <scope>NUCLEOTIDE SEQUENCE [LARGE SCALE GENOMIC DNA]</scope>
</reference>
<name>A0ABN9TIT5_9DINO</name>
<dbReference type="Proteomes" id="UP001189429">
    <property type="component" value="Unassembled WGS sequence"/>
</dbReference>
<evidence type="ECO:0008006" key="4">
    <source>
        <dbReference type="Google" id="ProtNLM"/>
    </source>
</evidence>
<evidence type="ECO:0000256" key="1">
    <source>
        <dbReference type="SAM" id="MobiDB-lite"/>
    </source>
</evidence>
<feature type="region of interest" description="Disordered" evidence="1">
    <location>
        <begin position="1"/>
        <end position="25"/>
    </location>
</feature>
<gene>
    <name evidence="2" type="ORF">PCOR1329_LOCUS39496</name>
</gene>
<evidence type="ECO:0000313" key="3">
    <source>
        <dbReference type="Proteomes" id="UP001189429"/>
    </source>
</evidence>
<sequence>MDGSGKVARPPPPQGLTPRRGHGHTRIPALAGQASECSVQSPPNPSAAADTADLAVGLVDVFSRGSKNHHRGQCMPCRTNGSGTPCPRGASCDCCHYFHGPEKFKEMKHFAAMAKQRKRGVDDQASGLQSALAVKNETPALASASAWPAPTAMPLTSLPFCHSSSGELAQQVIKSPRVDSAAASTPPHTPYAACGPVMIVPNTGCVPTHISSEEMAAMLEKAAPKYYVD</sequence>
<accession>A0ABN9TIT5</accession>
<protein>
    <recommendedName>
        <fullName evidence="4">C3H1-type domain-containing protein</fullName>
    </recommendedName>
</protein>
<dbReference type="EMBL" id="CAUYUJ010014770">
    <property type="protein sequence ID" value="CAK0845827.1"/>
    <property type="molecule type" value="Genomic_DNA"/>
</dbReference>